<evidence type="ECO:0000256" key="2">
    <source>
        <dbReference type="ARBA" id="ARBA00023242"/>
    </source>
</evidence>
<organism evidence="4 5">
    <name type="scientific">Moelleriella libera RCEF 2490</name>
    <dbReference type="NCBI Taxonomy" id="1081109"/>
    <lineage>
        <taxon>Eukaryota</taxon>
        <taxon>Fungi</taxon>
        <taxon>Dikarya</taxon>
        <taxon>Ascomycota</taxon>
        <taxon>Pezizomycotina</taxon>
        <taxon>Sordariomycetes</taxon>
        <taxon>Hypocreomycetidae</taxon>
        <taxon>Hypocreales</taxon>
        <taxon>Clavicipitaceae</taxon>
        <taxon>Moelleriella</taxon>
    </lineage>
</organism>
<comment type="subcellular location">
    <subcellularLocation>
        <location evidence="1">Nucleus</location>
    </subcellularLocation>
</comment>
<comment type="caution">
    <text evidence="4">The sequence shown here is derived from an EMBL/GenBank/DDBJ whole genome shotgun (WGS) entry which is preliminary data.</text>
</comment>
<dbReference type="AlphaFoldDB" id="A0A166UZM1"/>
<evidence type="ECO:0000256" key="3">
    <source>
        <dbReference type="SAM" id="MobiDB-lite"/>
    </source>
</evidence>
<dbReference type="Proteomes" id="UP000078544">
    <property type="component" value="Unassembled WGS sequence"/>
</dbReference>
<evidence type="ECO:0000256" key="1">
    <source>
        <dbReference type="ARBA" id="ARBA00004123"/>
    </source>
</evidence>
<gene>
    <name evidence="4" type="ORF">AAL_00612</name>
</gene>
<keyword evidence="5" id="KW-1185">Reference proteome</keyword>
<dbReference type="GO" id="GO:0000182">
    <property type="term" value="F:rDNA binding"/>
    <property type="evidence" value="ECO:0007669"/>
    <property type="project" value="TreeGrafter"/>
</dbReference>
<dbReference type="GO" id="GO:0006355">
    <property type="term" value="P:regulation of DNA-templated transcription"/>
    <property type="evidence" value="ECO:0007669"/>
    <property type="project" value="InterPro"/>
</dbReference>
<dbReference type="OrthoDB" id="342531at2759"/>
<evidence type="ECO:0000313" key="5">
    <source>
        <dbReference type="Proteomes" id="UP000078544"/>
    </source>
</evidence>
<dbReference type="GO" id="GO:0005730">
    <property type="term" value="C:nucleolus"/>
    <property type="evidence" value="ECO:0007669"/>
    <property type="project" value="InterPro"/>
</dbReference>
<feature type="region of interest" description="Disordered" evidence="3">
    <location>
        <begin position="757"/>
        <end position="796"/>
    </location>
</feature>
<dbReference type="STRING" id="1081109.A0A166UZM1"/>
<dbReference type="PANTHER" id="PTHR13213:SF2">
    <property type="entry name" value="MYB-BINDING PROTEIN 1A"/>
    <property type="match status" value="1"/>
</dbReference>
<dbReference type="Pfam" id="PF04931">
    <property type="entry name" value="DNA_pol_phi"/>
    <property type="match status" value="1"/>
</dbReference>
<reference evidence="4 5" key="1">
    <citation type="journal article" date="2016" name="Genome Biol. Evol.">
        <title>Divergent and convergent evolution of fungal pathogenicity.</title>
        <authorList>
            <person name="Shang Y."/>
            <person name="Xiao G."/>
            <person name="Zheng P."/>
            <person name="Cen K."/>
            <person name="Zhan S."/>
            <person name="Wang C."/>
        </authorList>
    </citation>
    <scope>NUCLEOTIDE SEQUENCE [LARGE SCALE GENOMIC DNA]</scope>
    <source>
        <strain evidence="4 5">RCEF 2490</strain>
    </source>
</reference>
<evidence type="ECO:0000313" key="4">
    <source>
        <dbReference type="EMBL" id="OAA33147.1"/>
    </source>
</evidence>
<dbReference type="PANTHER" id="PTHR13213">
    <property type="entry name" value="MYB-BINDING PROTEIN 1A FAMILY MEMBER"/>
    <property type="match status" value="1"/>
</dbReference>
<keyword evidence="2" id="KW-0539">Nucleus</keyword>
<protein>
    <submittedName>
        <fullName evidence="4">DNA polymerase V family protein</fullName>
    </submittedName>
</protein>
<feature type="compositionally biased region" description="Basic and acidic residues" evidence="3">
    <location>
        <begin position="18"/>
        <end position="27"/>
    </location>
</feature>
<name>A0A166UZM1_9HYPO</name>
<feature type="compositionally biased region" description="Acidic residues" evidence="3">
    <location>
        <begin position="768"/>
        <end position="782"/>
    </location>
</feature>
<accession>A0A166UZM1</accession>
<proteinExistence type="predicted"/>
<dbReference type="InterPro" id="IPR007015">
    <property type="entry name" value="DNA_pol_V/MYBBP1A"/>
</dbReference>
<sequence>MAGKRKRGSKGGQNGNPEPKKPKRETLSLDLGSGLDSILEKRHFVEALTPEERRREAELYLKLGSDDGEERIEAGECIISCLLEGGGVSEVVLERHLKKLMRGLASGREASRFGFSLVVTELLDKLFGSEALTETKYTGLTFDKVLSLLVSSTKAEGNIAGQETRDHSFGLAFGLESFVKSQIFVSDMSKWKAILDVLLDLSKKRIWLRPQCGYVLVQALEKMTEADTKTTLSRLAQVGTAKTPEGVAAWIVALNRYPKLRLEPWGSPLSNKSLADLTAVLKESFKEVGKDAVTKQDVAKQASWSAQLHFVWDIILARFLATSPGKSDEDFGQFWNRAVDDGLFSKQATDGQKFKGFMVFLKMLEGFAESPALLQQLFSRNFMTCLLNQAAREDRYLHRAATKALKGIEAVVTAHTSSLPLILANLLGKHGAYAFDQRTSSKTVDRLLQNTTSSNAEGVIAAIKQPMKRLDGKDAAEAQSILRAYADYLAKVLGALSSVSSADADNQEVITLSGAALRELANLAYSQPEGIRSDALTDKIREWCRSRLESSLARMARSSRNFAAFCEAVNAIDPNLQTMTAEIKDAVADASKRMKKLLKRKARSQTETDTAQALAMLHACSIFQLYNEDPDAMEILSDLSQFCERLHPSKSSKSSTNHDGSAELLVEILLSMVARPSSLTRQVSQQVFEAFTSQITAEGLELLTAPLASGESTQGQQELFNTDADAADADSDMAEAEDDQIIDVDEASDSEIDSDVEFVGLEGTVNDTEGDDSQGTEDEDENDGSRQASEDVQWEDAEELDAKLGEILNSHRLDKDIEAQSSSDEDEMSDSDMFKLDEQLAAAMAPHMKANKPNAKKEKKEAKQSVVNFKYRILDLLETYMRNEVLNSLTFSILVPLLRLVRSTSTKSLATKASGIIIDYRKRLKKARSQARGASNGHHDASRNDSLLALLSEIHEEATQDDSHAYAKAASAASLIVASTMLENGGEAAMAQIVGVYARTMAAWGAKECKMQKLFFDDWVNWTESHAA</sequence>
<feature type="region of interest" description="Disordered" evidence="3">
    <location>
        <begin position="1"/>
        <end position="27"/>
    </location>
</feature>
<dbReference type="EMBL" id="AZGY01000001">
    <property type="protein sequence ID" value="OAA33147.1"/>
    <property type="molecule type" value="Genomic_DNA"/>
</dbReference>